<evidence type="ECO:0000313" key="2">
    <source>
        <dbReference type="Proteomes" id="UP000287033"/>
    </source>
</evidence>
<feature type="non-terminal residue" evidence="1">
    <location>
        <position position="99"/>
    </location>
</feature>
<gene>
    <name evidence="1" type="ORF">chiPu_0026674</name>
</gene>
<dbReference type="AlphaFoldDB" id="A0A401TIK0"/>
<dbReference type="Proteomes" id="UP000287033">
    <property type="component" value="Unassembled WGS sequence"/>
</dbReference>
<comment type="caution">
    <text evidence="1">The sequence shown here is derived from an EMBL/GenBank/DDBJ whole genome shotgun (WGS) entry which is preliminary data.</text>
</comment>
<organism evidence="1 2">
    <name type="scientific">Chiloscyllium punctatum</name>
    <name type="common">Brownbanded bambooshark</name>
    <name type="synonym">Hemiscyllium punctatum</name>
    <dbReference type="NCBI Taxonomy" id="137246"/>
    <lineage>
        <taxon>Eukaryota</taxon>
        <taxon>Metazoa</taxon>
        <taxon>Chordata</taxon>
        <taxon>Craniata</taxon>
        <taxon>Vertebrata</taxon>
        <taxon>Chondrichthyes</taxon>
        <taxon>Elasmobranchii</taxon>
        <taxon>Galeomorphii</taxon>
        <taxon>Galeoidea</taxon>
        <taxon>Orectolobiformes</taxon>
        <taxon>Hemiscylliidae</taxon>
        <taxon>Chiloscyllium</taxon>
    </lineage>
</organism>
<keyword evidence="2" id="KW-1185">Reference proteome</keyword>
<dbReference type="SUPFAM" id="SSF69572">
    <property type="entry name" value="Activating enzymes of the ubiquitin-like proteins"/>
    <property type="match status" value="1"/>
</dbReference>
<proteinExistence type="predicted"/>
<dbReference type="InterPro" id="IPR035985">
    <property type="entry name" value="Ubiquitin-activating_enz"/>
</dbReference>
<dbReference type="EMBL" id="BEZZ01085051">
    <property type="protein sequence ID" value="GCC42484.1"/>
    <property type="molecule type" value="Genomic_DNA"/>
</dbReference>
<dbReference type="OrthoDB" id="10252231at2759"/>
<reference evidence="1 2" key="1">
    <citation type="journal article" date="2018" name="Nat. Ecol. Evol.">
        <title>Shark genomes provide insights into elasmobranch evolution and the origin of vertebrates.</title>
        <authorList>
            <person name="Hara Y"/>
            <person name="Yamaguchi K"/>
            <person name="Onimaru K"/>
            <person name="Kadota M"/>
            <person name="Koyanagi M"/>
            <person name="Keeley SD"/>
            <person name="Tatsumi K"/>
            <person name="Tanaka K"/>
            <person name="Motone F"/>
            <person name="Kageyama Y"/>
            <person name="Nozu R"/>
            <person name="Adachi N"/>
            <person name="Nishimura O"/>
            <person name="Nakagawa R"/>
            <person name="Tanegashima C"/>
            <person name="Kiyatake I"/>
            <person name="Matsumoto R"/>
            <person name="Murakumo K"/>
            <person name="Nishida K"/>
            <person name="Terakita A"/>
            <person name="Kuratani S"/>
            <person name="Sato K"/>
            <person name="Hyodo S Kuraku.S."/>
        </authorList>
    </citation>
    <scope>NUCLEOTIDE SEQUENCE [LARGE SCALE GENOMIC DNA]</scope>
</reference>
<dbReference type="Gene3D" id="3.40.50.12550">
    <property type="entry name" value="Ubiquitin-activating enzyme E1, inactive adenylation domain, subdomain 2"/>
    <property type="match status" value="1"/>
</dbReference>
<name>A0A401TIK0_CHIPU</name>
<dbReference type="GO" id="GO:0008641">
    <property type="term" value="F:ubiquitin-like modifier activating enzyme activity"/>
    <property type="evidence" value="ECO:0007669"/>
    <property type="project" value="InterPro"/>
</dbReference>
<accession>A0A401TIK0</accession>
<protein>
    <submittedName>
        <fullName evidence="1">Uncharacterized protein</fullName>
    </submittedName>
</protein>
<dbReference type="STRING" id="137246.A0A401TIK0"/>
<evidence type="ECO:0000313" key="1">
    <source>
        <dbReference type="EMBL" id="GCC42484.1"/>
    </source>
</evidence>
<sequence>MCRWADADELLNLTKGINEKVSPCNRLEKLDDSLIRTLSYVAAGDLAPINAFIGGVAAQEVMKSCTGKFTPIMQWMYFDAVECLPEEDDSSLNAETCGF</sequence>
<dbReference type="OMA" id="TPHIFIP"/>